<evidence type="ECO:0000313" key="2">
    <source>
        <dbReference type="EMBL" id="EGD54522.1"/>
    </source>
</evidence>
<dbReference type="GO" id="GO:0003700">
    <property type="term" value="F:DNA-binding transcription factor activity"/>
    <property type="evidence" value="ECO:0007669"/>
    <property type="project" value="InterPro"/>
</dbReference>
<dbReference type="PROSITE" id="PS50995">
    <property type="entry name" value="HTH_MARR_2"/>
    <property type="match status" value="1"/>
</dbReference>
<dbReference type="EMBL" id="AEUD01000011">
    <property type="protein sequence ID" value="EGD54522.1"/>
    <property type="molecule type" value="Genomic_DNA"/>
</dbReference>
<dbReference type="Pfam" id="PF01047">
    <property type="entry name" value="MarR"/>
    <property type="match status" value="1"/>
</dbReference>
<dbReference type="SUPFAM" id="SSF46785">
    <property type="entry name" value="Winged helix' DNA-binding domain"/>
    <property type="match status" value="1"/>
</dbReference>
<dbReference type="InterPro" id="IPR000835">
    <property type="entry name" value="HTH_MarR-typ"/>
</dbReference>
<dbReference type="Proteomes" id="UP000035065">
    <property type="component" value="Unassembled WGS sequence"/>
</dbReference>
<organism evidence="2 3">
    <name type="scientific">Gordonia neofelifaecis NRRL B-59395</name>
    <dbReference type="NCBI Taxonomy" id="644548"/>
    <lineage>
        <taxon>Bacteria</taxon>
        <taxon>Bacillati</taxon>
        <taxon>Actinomycetota</taxon>
        <taxon>Actinomycetes</taxon>
        <taxon>Mycobacteriales</taxon>
        <taxon>Gordoniaceae</taxon>
        <taxon>Gordonia</taxon>
    </lineage>
</organism>
<protein>
    <submittedName>
        <fullName evidence="2">Regulatory protein MarR</fullName>
    </submittedName>
</protein>
<dbReference type="InterPro" id="IPR036390">
    <property type="entry name" value="WH_DNA-bd_sf"/>
</dbReference>
<dbReference type="Gene3D" id="1.10.10.10">
    <property type="entry name" value="Winged helix-like DNA-binding domain superfamily/Winged helix DNA-binding domain"/>
    <property type="match status" value="1"/>
</dbReference>
<reference evidence="2 3" key="1">
    <citation type="journal article" date="2011" name="J. Bacteriol.">
        <title>Draft Genome Sequence of Gordonia neofelifaecis NRRL B-59395, a Cholesterol-Degrading Actinomycete.</title>
        <authorList>
            <person name="Ge F."/>
            <person name="Li W."/>
            <person name="Chen G."/>
            <person name="Liu Y."/>
            <person name="Zhang G."/>
            <person name="Yong B."/>
            <person name="Wang Q."/>
            <person name="Wang N."/>
            <person name="Huang Z."/>
            <person name="Li W."/>
            <person name="Wang J."/>
            <person name="Wu C."/>
            <person name="Xie Q."/>
            <person name="Liu G."/>
        </authorList>
    </citation>
    <scope>NUCLEOTIDE SEQUENCE [LARGE SCALE GENOMIC DNA]</scope>
    <source>
        <strain evidence="2 3">NRRL B-59395</strain>
    </source>
</reference>
<dbReference type="PANTHER" id="PTHR39515:SF2">
    <property type="entry name" value="HTH-TYPE TRANSCRIPTIONAL REGULATOR RV0880"/>
    <property type="match status" value="1"/>
</dbReference>
<comment type="caution">
    <text evidence="2">The sequence shown here is derived from an EMBL/GenBank/DDBJ whole genome shotgun (WGS) entry which is preliminary data.</text>
</comment>
<dbReference type="InterPro" id="IPR036388">
    <property type="entry name" value="WH-like_DNA-bd_sf"/>
</dbReference>
<keyword evidence="3" id="KW-1185">Reference proteome</keyword>
<sequence>MIDNDSPDLASGLRHTVTRLYLTLRRNSPINELSAAQASGLAALVDYGPMRMGEFADRESIRMPTATALIDGLLRDGYVTRDPDPDDRRAVLVAPTDNGVAIVSDIRTSRDDNVTRALETLSDDHRAALAAALPALRELQTRMELS</sequence>
<dbReference type="PANTHER" id="PTHR39515">
    <property type="entry name" value="CONSERVED PROTEIN"/>
    <property type="match status" value="1"/>
</dbReference>
<dbReference type="InterPro" id="IPR052526">
    <property type="entry name" value="HTH-type_Bedaq_tolerance"/>
</dbReference>
<evidence type="ECO:0000313" key="3">
    <source>
        <dbReference type="Proteomes" id="UP000035065"/>
    </source>
</evidence>
<name>F1YL62_9ACTN</name>
<dbReference type="SMART" id="SM00347">
    <property type="entry name" value="HTH_MARR"/>
    <property type="match status" value="1"/>
</dbReference>
<dbReference type="STRING" id="644548.SCNU_13098"/>
<dbReference type="eggNOG" id="COG1846">
    <property type="taxonomic scope" value="Bacteria"/>
</dbReference>
<dbReference type="RefSeq" id="WP_009679825.1">
    <property type="nucleotide sequence ID" value="NZ_AEUD01000011.1"/>
</dbReference>
<evidence type="ECO:0000259" key="1">
    <source>
        <dbReference type="PROSITE" id="PS50995"/>
    </source>
</evidence>
<gene>
    <name evidence="2" type="ORF">SCNU_13098</name>
</gene>
<feature type="domain" description="HTH marR-type" evidence="1">
    <location>
        <begin position="6"/>
        <end position="138"/>
    </location>
</feature>
<accession>F1YL62</accession>
<dbReference type="AlphaFoldDB" id="F1YL62"/>
<proteinExistence type="predicted"/>